<dbReference type="AlphaFoldDB" id="A0A1S2VB88"/>
<comment type="caution">
    <text evidence="2">The sequence shown here is derived from an EMBL/GenBank/DDBJ whole genome shotgun (WGS) entry which is preliminary data.</text>
</comment>
<feature type="compositionally biased region" description="Gly residues" evidence="1">
    <location>
        <begin position="180"/>
        <end position="192"/>
    </location>
</feature>
<evidence type="ECO:0000256" key="1">
    <source>
        <dbReference type="SAM" id="MobiDB-lite"/>
    </source>
</evidence>
<feature type="compositionally biased region" description="Low complexity" evidence="1">
    <location>
        <begin position="143"/>
        <end position="152"/>
    </location>
</feature>
<accession>A0A1S2VB88</accession>
<dbReference type="OrthoDB" id="965190at2"/>
<feature type="region of interest" description="Disordered" evidence="1">
    <location>
        <begin position="142"/>
        <end position="230"/>
    </location>
</feature>
<dbReference type="Proteomes" id="UP000181790">
    <property type="component" value="Unassembled WGS sequence"/>
</dbReference>
<name>A0A1S2VB88_9BACT</name>
<organism evidence="2 3">
    <name type="scientific">Arsenicibacter rosenii</name>
    <dbReference type="NCBI Taxonomy" id="1750698"/>
    <lineage>
        <taxon>Bacteria</taxon>
        <taxon>Pseudomonadati</taxon>
        <taxon>Bacteroidota</taxon>
        <taxon>Cytophagia</taxon>
        <taxon>Cytophagales</taxon>
        <taxon>Spirosomataceae</taxon>
        <taxon>Arsenicibacter</taxon>
    </lineage>
</organism>
<sequence>MNPNPHTGQLVDRTIDAFNGDVIAVSAQDGISLIDNWISFLHSGDASANPVASLLSELKLELQRGNPDSNHIQDVLLQLSDQAYEAAKEQEELTQHQLKQLSAALREFSRQLGGERGDANTAGRAPMTSTVGQTGIAGVANITTEESTPTSTLSQQYRTQSDAGNTLAKPGEDDAMTGNTQGGGAYGSGYGTGSSAEDGNENSGTDRSTAGDMDDNAIRREENTELHGNE</sequence>
<dbReference type="EMBL" id="MORL01000030">
    <property type="protein sequence ID" value="OIN55991.1"/>
    <property type="molecule type" value="Genomic_DNA"/>
</dbReference>
<feature type="compositionally biased region" description="Basic and acidic residues" evidence="1">
    <location>
        <begin position="216"/>
        <end position="230"/>
    </location>
</feature>
<evidence type="ECO:0000313" key="2">
    <source>
        <dbReference type="EMBL" id="OIN55991.1"/>
    </source>
</evidence>
<reference evidence="2 3" key="1">
    <citation type="submission" date="2016-10" db="EMBL/GenBank/DDBJ databases">
        <title>Arsenicibacter rosenii gen. nov., sp. nov., an efficient arsenic-methylating bacterium isolated from an arsenic-contaminated paddy soil.</title>
        <authorList>
            <person name="Huang K."/>
        </authorList>
    </citation>
    <scope>NUCLEOTIDE SEQUENCE [LARGE SCALE GENOMIC DNA]</scope>
    <source>
        <strain evidence="2 3">SM-1</strain>
    </source>
</reference>
<proteinExistence type="predicted"/>
<feature type="compositionally biased region" description="Polar residues" evidence="1">
    <location>
        <begin position="153"/>
        <end position="164"/>
    </location>
</feature>
<gene>
    <name evidence="2" type="ORF">BLX24_26950</name>
</gene>
<protein>
    <submittedName>
        <fullName evidence="2">Uncharacterized protein</fullName>
    </submittedName>
</protein>
<evidence type="ECO:0000313" key="3">
    <source>
        <dbReference type="Proteomes" id="UP000181790"/>
    </source>
</evidence>
<keyword evidence="3" id="KW-1185">Reference proteome</keyword>
<dbReference type="RefSeq" id="WP_071506346.1">
    <property type="nucleotide sequence ID" value="NZ_MORL01000030.1"/>
</dbReference>